<dbReference type="PANTHER" id="PTHR10907:SF47">
    <property type="entry name" value="REGUCALCIN"/>
    <property type="match status" value="1"/>
</dbReference>
<organism evidence="5 6">
    <name type="scientific">Babjeviella inositovora NRRL Y-12698</name>
    <dbReference type="NCBI Taxonomy" id="984486"/>
    <lineage>
        <taxon>Eukaryota</taxon>
        <taxon>Fungi</taxon>
        <taxon>Dikarya</taxon>
        <taxon>Ascomycota</taxon>
        <taxon>Saccharomycotina</taxon>
        <taxon>Pichiomycetes</taxon>
        <taxon>Serinales incertae sedis</taxon>
        <taxon>Babjeviella</taxon>
    </lineage>
</organism>
<evidence type="ECO:0000313" key="5">
    <source>
        <dbReference type="EMBL" id="ODQ80917.1"/>
    </source>
</evidence>
<dbReference type="AlphaFoldDB" id="A0A1E3QVC1"/>
<proteinExistence type="inferred from homology"/>
<evidence type="ECO:0000256" key="2">
    <source>
        <dbReference type="PIRSR" id="PIRSR605511-1"/>
    </source>
</evidence>
<feature type="binding site" evidence="3">
    <location>
        <position position="233"/>
    </location>
    <ligand>
        <name>a divalent metal cation</name>
        <dbReference type="ChEBI" id="CHEBI:60240"/>
    </ligand>
</feature>
<keyword evidence="6" id="KW-1185">Reference proteome</keyword>
<dbReference type="RefSeq" id="XP_018986245.1">
    <property type="nucleotide sequence ID" value="XM_019128187.1"/>
</dbReference>
<comment type="similarity">
    <text evidence="1">Belongs to the SMP-30/CGR1 family.</text>
</comment>
<name>A0A1E3QVC1_9ASCO</name>
<evidence type="ECO:0000313" key="6">
    <source>
        <dbReference type="Proteomes" id="UP000094336"/>
    </source>
</evidence>
<dbReference type="InterPro" id="IPR005511">
    <property type="entry name" value="SMP-30"/>
</dbReference>
<dbReference type="Pfam" id="PF08450">
    <property type="entry name" value="SGL"/>
    <property type="match status" value="1"/>
</dbReference>
<dbReference type="InterPro" id="IPR011042">
    <property type="entry name" value="6-blade_b-propeller_TolB-like"/>
</dbReference>
<dbReference type="OrthoDB" id="423498at2759"/>
<reference evidence="6" key="1">
    <citation type="submission" date="2016-05" db="EMBL/GenBank/DDBJ databases">
        <title>Comparative genomics of biotechnologically important yeasts.</title>
        <authorList>
            <consortium name="DOE Joint Genome Institute"/>
            <person name="Riley R."/>
            <person name="Haridas S."/>
            <person name="Wolfe K.H."/>
            <person name="Lopes M.R."/>
            <person name="Hittinger C.T."/>
            <person name="Goker M."/>
            <person name="Salamov A."/>
            <person name="Wisecaver J."/>
            <person name="Long T.M."/>
            <person name="Aerts A.L."/>
            <person name="Barry K."/>
            <person name="Choi C."/>
            <person name="Clum A."/>
            <person name="Coughlan A.Y."/>
            <person name="Deshpande S."/>
            <person name="Douglass A.P."/>
            <person name="Hanson S.J."/>
            <person name="Klenk H.-P."/>
            <person name="Labutti K."/>
            <person name="Lapidus A."/>
            <person name="Lindquist E."/>
            <person name="Lipzen A."/>
            <person name="Meier-Kolthoff J.P."/>
            <person name="Ohm R.A."/>
            <person name="Otillar R.P."/>
            <person name="Pangilinan J."/>
            <person name="Peng Y."/>
            <person name="Rokas A."/>
            <person name="Rosa C.A."/>
            <person name="Scheuner C."/>
            <person name="Sibirny A.A."/>
            <person name="Slot J.C."/>
            <person name="Stielow J.B."/>
            <person name="Sun H."/>
            <person name="Kurtzman C.P."/>
            <person name="Blackwell M."/>
            <person name="Grigoriev I.V."/>
            <person name="Jeffries T.W."/>
        </authorList>
    </citation>
    <scope>NUCLEOTIDE SEQUENCE [LARGE SCALE GENOMIC DNA]</scope>
    <source>
        <strain evidence="6">NRRL Y-12698</strain>
    </source>
</reference>
<dbReference type="PANTHER" id="PTHR10907">
    <property type="entry name" value="REGUCALCIN"/>
    <property type="match status" value="1"/>
</dbReference>
<dbReference type="SUPFAM" id="SSF63829">
    <property type="entry name" value="Calcium-dependent phosphotriesterase"/>
    <property type="match status" value="1"/>
</dbReference>
<dbReference type="GeneID" id="30146040"/>
<dbReference type="InterPro" id="IPR013658">
    <property type="entry name" value="SGL"/>
</dbReference>
<dbReference type="GO" id="GO:0004341">
    <property type="term" value="F:gluconolactonase activity"/>
    <property type="evidence" value="ECO:0007669"/>
    <property type="project" value="TreeGrafter"/>
</dbReference>
<dbReference type="GO" id="GO:0005509">
    <property type="term" value="F:calcium ion binding"/>
    <property type="evidence" value="ECO:0007669"/>
    <property type="project" value="TreeGrafter"/>
</dbReference>
<dbReference type="PRINTS" id="PR01790">
    <property type="entry name" value="SMP30FAMILY"/>
</dbReference>
<evidence type="ECO:0000259" key="4">
    <source>
        <dbReference type="Pfam" id="PF08450"/>
    </source>
</evidence>
<feature type="binding site" evidence="3">
    <location>
        <position position="20"/>
    </location>
    <ligand>
        <name>a divalent metal cation</name>
        <dbReference type="ChEBI" id="CHEBI:60240"/>
    </ligand>
</feature>
<feature type="binding site" evidence="3">
    <location>
        <position position="124"/>
    </location>
    <ligand>
        <name>substrate</name>
    </ligand>
</feature>
<protein>
    <recommendedName>
        <fullName evidence="4">SMP-30/Gluconolactonase/LRE-like region domain-containing protein</fullName>
    </recommendedName>
</protein>
<feature type="binding site" evidence="3">
    <location>
        <position position="175"/>
    </location>
    <ligand>
        <name>a divalent metal cation</name>
        <dbReference type="ChEBI" id="CHEBI:60240"/>
    </ligand>
</feature>
<comment type="cofactor">
    <cofactor evidence="3">
        <name>Zn(2+)</name>
        <dbReference type="ChEBI" id="CHEBI:29105"/>
    </cofactor>
    <text evidence="3">Binds 1 divalent metal cation per subunit.</text>
</comment>
<dbReference type="Proteomes" id="UP000094336">
    <property type="component" value="Unassembled WGS sequence"/>
</dbReference>
<feature type="binding site" evidence="3">
    <location>
        <position position="126"/>
    </location>
    <ligand>
        <name>substrate</name>
    </ligand>
</feature>
<dbReference type="EMBL" id="KV454428">
    <property type="protein sequence ID" value="ODQ80917.1"/>
    <property type="molecule type" value="Genomic_DNA"/>
</dbReference>
<evidence type="ECO:0000256" key="3">
    <source>
        <dbReference type="PIRSR" id="PIRSR605511-2"/>
    </source>
</evidence>
<evidence type="ECO:0000256" key="1">
    <source>
        <dbReference type="ARBA" id="ARBA00008853"/>
    </source>
</evidence>
<keyword evidence="3" id="KW-0479">Metal-binding</keyword>
<dbReference type="Gene3D" id="2.120.10.30">
    <property type="entry name" value="TolB, C-terminal domain"/>
    <property type="match status" value="1"/>
</dbReference>
<accession>A0A1E3QVC1</accession>
<gene>
    <name evidence="5" type="ORF">BABINDRAFT_160358</name>
</gene>
<dbReference type="STRING" id="984486.A0A1E3QVC1"/>
<keyword evidence="3" id="KW-0862">Zinc</keyword>
<feature type="active site" description="Proton donor/acceptor" evidence="2">
    <location>
        <position position="233"/>
    </location>
</feature>
<feature type="domain" description="SMP-30/Gluconolactonase/LRE-like region" evidence="4">
    <location>
        <begin position="18"/>
        <end position="291"/>
    </location>
</feature>
<sequence length="335" mass="37020">MVKSTTVSAPFLNLDNLLAEGPIYNPAINTIYWIDAIGSKIHRVKLLDNSNEITDYSSKQIKEVMKSHQVISCNGEIVGSVGLTDNNDVLALAWTKGFGFANFKTLEFVVKGHFPIFNPDPELRLNDGIIDNEGNFWVGAMDKHIGSIASGKSKLFRVNKDLSVDKILDDVQLSNGINFYTDKSGKQSLFYTDTLTLTLWKFDYDPATGQVSNRTPHIVITDHFPKESLPGLDGFSLTEDGHIYTAVWGLNRVCHFDENAKLVEEFVFPAARVSSCSFMGPERNELFVTTASSKLPAEDGVKDTDEDLGGACFRIKLDGVKGQLKDAKWGGKIDV</sequence>